<dbReference type="EMBL" id="MIGY01000002">
    <property type="protein sequence ID" value="PPU07917.1"/>
    <property type="molecule type" value="Genomic_DNA"/>
</dbReference>
<protein>
    <submittedName>
        <fullName evidence="1">N-acetylglucosaminylphosphatidylinositol deacetylase</fullName>
    </submittedName>
</protein>
<dbReference type="PANTHER" id="PTHR12993">
    <property type="entry name" value="N-ACETYLGLUCOSAMINYL-PHOSPHATIDYLINOSITOL DE-N-ACETYLASE-RELATED"/>
    <property type="match status" value="1"/>
</dbReference>
<dbReference type="AlphaFoldDB" id="A0A2S7ADW1"/>
<reference evidence="1 2" key="1">
    <citation type="submission" date="2016-08" db="EMBL/GenBank/DDBJ databases">
        <title>Evolution of the type three secretion system and type three effector repertoires in Xanthomonas.</title>
        <authorList>
            <person name="Merda D."/>
            <person name="Briand M."/>
            <person name="Bosis E."/>
            <person name="Rousseau C."/>
            <person name="Portier P."/>
            <person name="Jacques M.-A."/>
            <person name="Fischer-Le Saux M."/>
        </authorList>
    </citation>
    <scope>NUCLEOTIDE SEQUENCE [LARGE SCALE GENOMIC DNA]</scope>
    <source>
        <strain evidence="1 2">CFBP 7645</strain>
    </source>
</reference>
<dbReference type="RefSeq" id="WP_104537379.1">
    <property type="nucleotide sequence ID" value="NZ_MIGY01000002.1"/>
</dbReference>
<dbReference type="SUPFAM" id="SSF102588">
    <property type="entry name" value="LmbE-like"/>
    <property type="match status" value="1"/>
</dbReference>
<gene>
    <name evidence="1" type="ORF">XarjCFBP7645_10065</name>
</gene>
<proteinExistence type="predicted"/>
<evidence type="ECO:0000313" key="2">
    <source>
        <dbReference type="Proteomes" id="UP000239204"/>
    </source>
</evidence>
<comment type="caution">
    <text evidence="1">The sequence shown here is derived from an EMBL/GenBank/DDBJ whole genome shotgun (WGS) entry which is preliminary data.</text>
</comment>
<evidence type="ECO:0000313" key="1">
    <source>
        <dbReference type="EMBL" id="PPU07917.1"/>
    </source>
</evidence>
<sequence>MEDLAGQPIQGMGTTEATWRAAPCLIELPRATLSQLLQGSQRLVVVAPHPDDEVLGCGGLIAAARVAGVPVLIIALTDGEQAYPDEPGWYPQVLGPARRLELQAAAQQLGVLPGALTHLALGDGALAACEAHMAEAIGDLITAQDTVLVTWERDGHPDHEAAARATSAACKAQSARCLQYPVWAWHWSHPDDGVFADGTALRLDLSPAVQSAKQRAITCFSTQLGDCTPAVAEPILPPSVLERFARPFEVFIR</sequence>
<dbReference type="GO" id="GO:0016811">
    <property type="term" value="F:hydrolase activity, acting on carbon-nitrogen (but not peptide) bonds, in linear amides"/>
    <property type="evidence" value="ECO:0007669"/>
    <property type="project" value="TreeGrafter"/>
</dbReference>
<name>A0A2S7ADW1_9XANT</name>
<dbReference type="Proteomes" id="UP000239204">
    <property type="component" value="Unassembled WGS sequence"/>
</dbReference>
<dbReference type="PANTHER" id="PTHR12993:SF29">
    <property type="entry name" value="BLR3841 PROTEIN"/>
    <property type="match status" value="1"/>
</dbReference>
<dbReference type="Pfam" id="PF02585">
    <property type="entry name" value="PIG-L"/>
    <property type="match status" value="1"/>
</dbReference>
<dbReference type="InterPro" id="IPR024078">
    <property type="entry name" value="LmbE-like_dom_sf"/>
</dbReference>
<organism evidence="1 2">
    <name type="scientific">Xanthomonas arboricola</name>
    <dbReference type="NCBI Taxonomy" id="56448"/>
    <lineage>
        <taxon>Bacteria</taxon>
        <taxon>Pseudomonadati</taxon>
        <taxon>Pseudomonadota</taxon>
        <taxon>Gammaproteobacteria</taxon>
        <taxon>Lysobacterales</taxon>
        <taxon>Lysobacteraceae</taxon>
        <taxon>Xanthomonas</taxon>
    </lineage>
</organism>
<accession>A0A2S7ADW1</accession>
<dbReference type="InterPro" id="IPR003737">
    <property type="entry name" value="GlcNAc_PI_deacetylase-related"/>
</dbReference>
<dbReference type="Gene3D" id="3.40.50.10320">
    <property type="entry name" value="LmbE-like"/>
    <property type="match status" value="1"/>
</dbReference>